<evidence type="ECO:0000313" key="1">
    <source>
        <dbReference type="EMBL" id="MDP9847239.1"/>
    </source>
</evidence>
<proteinExistence type="predicted"/>
<evidence type="ECO:0000313" key="2">
    <source>
        <dbReference type="Proteomes" id="UP001225356"/>
    </source>
</evidence>
<name>A0ABT9QMU5_9ACTN</name>
<dbReference type="Proteomes" id="UP001225356">
    <property type="component" value="Unassembled WGS sequence"/>
</dbReference>
<organism evidence="1 2">
    <name type="scientific">Streptosporangium lutulentum</name>
    <dbReference type="NCBI Taxonomy" id="1461250"/>
    <lineage>
        <taxon>Bacteria</taxon>
        <taxon>Bacillati</taxon>
        <taxon>Actinomycetota</taxon>
        <taxon>Actinomycetes</taxon>
        <taxon>Streptosporangiales</taxon>
        <taxon>Streptosporangiaceae</taxon>
        <taxon>Streptosporangium</taxon>
    </lineage>
</organism>
<dbReference type="RefSeq" id="WP_307564337.1">
    <property type="nucleotide sequence ID" value="NZ_JAUSQU010000001.1"/>
</dbReference>
<reference evidence="1 2" key="1">
    <citation type="submission" date="2023-07" db="EMBL/GenBank/DDBJ databases">
        <title>Sequencing the genomes of 1000 actinobacteria strains.</title>
        <authorList>
            <person name="Klenk H.-P."/>
        </authorList>
    </citation>
    <scope>NUCLEOTIDE SEQUENCE [LARGE SCALE GENOMIC DNA]</scope>
    <source>
        <strain evidence="1 2">DSM 46740</strain>
    </source>
</reference>
<sequence length="46" mass="4943">MTEKPKTTTAAGKKFDGFTDEERAALTELTADDEARISALARRAAS</sequence>
<dbReference type="EMBL" id="JAUSQU010000001">
    <property type="protein sequence ID" value="MDP9847239.1"/>
    <property type="molecule type" value="Genomic_DNA"/>
</dbReference>
<keyword evidence="2" id="KW-1185">Reference proteome</keyword>
<comment type="caution">
    <text evidence="1">The sequence shown here is derived from an EMBL/GenBank/DDBJ whole genome shotgun (WGS) entry which is preliminary data.</text>
</comment>
<accession>A0ABT9QMU5</accession>
<gene>
    <name evidence="1" type="ORF">J2853_006450</name>
</gene>
<protein>
    <submittedName>
        <fullName evidence="1">Transposase-like protein</fullName>
    </submittedName>
</protein>